<keyword evidence="2" id="KW-1185">Reference proteome</keyword>
<protein>
    <submittedName>
        <fullName evidence="1">CRAL-TRIO domain-containing protein</fullName>
    </submittedName>
</protein>
<organism evidence="1 2">
    <name type="scientific">Lipomyces orientalis</name>
    <dbReference type="NCBI Taxonomy" id="1233043"/>
    <lineage>
        <taxon>Eukaryota</taxon>
        <taxon>Fungi</taxon>
        <taxon>Dikarya</taxon>
        <taxon>Ascomycota</taxon>
        <taxon>Saccharomycotina</taxon>
        <taxon>Lipomycetes</taxon>
        <taxon>Lipomycetales</taxon>
        <taxon>Lipomycetaceae</taxon>
        <taxon>Lipomyces</taxon>
    </lineage>
</organism>
<evidence type="ECO:0000313" key="2">
    <source>
        <dbReference type="Proteomes" id="UP001489719"/>
    </source>
</evidence>
<sequence length="407" mass="46066">MSDSGSEHSRHNVAAGYRFPHGQLGHLTPDEEEALTNFKALCVEKGLYEPSNHDDALLLRFLRARRFHIQDAFTQFKETEEWRVENEIDTLYKTIDLEQYDEARRLYPQWTGRRDRNGVPVYVFEVKHLNSKAMSAYEKSTVKTHAKVNGDAKTPQRLLRLFALYENLTRFVMPLCTALTDREYPLTPITQSNNIVDISGVSLKMFWNLRSHMQDASTLATAHYPETLGCIFIIGAPSFFPTVWGWIKRWFDPITTSKIFILSQHDMKATLESFIDPANLPKKYGGELDFEFGQMPVLDPAMKNVLNWEGSYKDFPHGPIYWTDKGDHIEATAVGSVGDQERREIVCTVKTSMTDSLSNEEVNDDTLKSATVTSSELSAESDLAPNGVQASGAVPASHLEPVSLSRH</sequence>
<evidence type="ECO:0000313" key="1">
    <source>
        <dbReference type="EMBL" id="KAK9320207.1"/>
    </source>
</evidence>
<gene>
    <name evidence="1" type="ORF">V1517DRAFT_330122</name>
</gene>
<reference evidence="2" key="1">
    <citation type="journal article" date="2024" name="Front. Bioeng. Biotechnol.">
        <title>Genome-scale model development and genomic sequencing of the oleaginous clade Lipomyces.</title>
        <authorList>
            <person name="Czajka J.J."/>
            <person name="Han Y."/>
            <person name="Kim J."/>
            <person name="Mondo S.J."/>
            <person name="Hofstad B.A."/>
            <person name="Robles A."/>
            <person name="Haridas S."/>
            <person name="Riley R."/>
            <person name="LaButti K."/>
            <person name="Pangilinan J."/>
            <person name="Andreopoulos W."/>
            <person name="Lipzen A."/>
            <person name="Yan J."/>
            <person name="Wang M."/>
            <person name="Ng V."/>
            <person name="Grigoriev I.V."/>
            <person name="Spatafora J.W."/>
            <person name="Magnuson J.K."/>
            <person name="Baker S.E."/>
            <person name="Pomraning K.R."/>
        </authorList>
    </citation>
    <scope>NUCLEOTIDE SEQUENCE [LARGE SCALE GENOMIC DNA]</scope>
    <source>
        <strain evidence="2">CBS 10300</strain>
    </source>
</reference>
<dbReference type="EMBL" id="MU970140">
    <property type="protein sequence ID" value="KAK9320207.1"/>
    <property type="molecule type" value="Genomic_DNA"/>
</dbReference>
<proteinExistence type="predicted"/>
<name>A0ACC3TGD1_9ASCO</name>
<comment type="caution">
    <text evidence="1">The sequence shown here is derived from an EMBL/GenBank/DDBJ whole genome shotgun (WGS) entry which is preliminary data.</text>
</comment>
<accession>A0ACC3TGD1</accession>
<dbReference type="Proteomes" id="UP001489719">
    <property type="component" value="Unassembled WGS sequence"/>
</dbReference>